<evidence type="ECO:0000259" key="5">
    <source>
        <dbReference type="PROSITE" id="PS51416"/>
    </source>
</evidence>
<feature type="domain" description="MIB/HERC2" evidence="5">
    <location>
        <begin position="2881"/>
        <end position="2959"/>
    </location>
</feature>
<evidence type="ECO:0008006" key="8">
    <source>
        <dbReference type="Google" id="ProtNLM"/>
    </source>
</evidence>
<protein>
    <recommendedName>
        <fullName evidence="8">HECT domain-containing protein</fullName>
    </recommendedName>
</protein>
<dbReference type="Pfam" id="PF00632">
    <property type="entry name" value="HECT"/>
    <property type="match status" value="1"/>
</dbReference>
<dbReference type="InParanoid" id="T0QSD1"/>
<dbReference type="InterPro" id="IPR001870">
    <property type="entry name" value="B30.2/SPRY"/>
</dbReference>
<dbReference type="Gene3D" id="3.30.2160.10">
    <property type="entry name" value="Hect, E3 ligase catalytic domain"/>
    <property type="match status" value="1"/>
</dbReference>
<evidence type="ECO:0000256" key="1">
    <source>
        <dbReference type="ARBA" id="ARBA00022786"/>
    </source>
</evidence>
<evidence type="ECO:0000313" key="6">
    <source>
        <dbReference type="EMBL" id="EQC37606.1"/>
    </source>
</evidence>
<name>T0QSD1_SAPDV</name>
<keyword evidence="1 2" id="KW-0833">Ubl conjugation pathway</keyword>
<dbReference type="InterPro" id="IPR003877">
    <property type="entry name" value="SPRY_dom"/>
</dbReference>
<gene>
    <name evidence="6" type="ORF">SDRG_05200</name>
</gene>
<dbReference type="InterPro" id="IPR010606">
    <property type="entry name" value="Mib_Herc2"/>
</dbReference>
<dbReference type="VEuPathDB" id="FungiDB:SDRG_05200"/>
<accession>T0QSD1</accession>
<dbReference type="PANTHER" id="PTHR46654:SF1">
    <property type="entry name" value="E3 UBIQUITIN-PROTEIN LIGASE HECTD3"/>
    <property type="match status" value="1"/>
</dbReference>
<dbReference type="Proteomes" id="UP000030762">
    <property type="component" value="Unassembled WGS sequence"/>
</dbReference>
<organism evidence="6 7">
    <name type="scientific">Saprolegnia diclina (strain VS20)</name>
    <dbReference type="NCBI Taxonomy" id="1156394"/>
    <lineage>
        <taxon>Eukaryota</taxon>
        <taxon>Sar</taxon>
        <taxon>Stramenopiles</taxon>
        <taxon>Oomycota</taxon>
        <taxon>Saprolegniomycetes</taxon>
        <taxon>Saprolegniales</taxon>
        <taxon>Saprolegniaceae</taxon>
        <taxon>Saprolegnia</taxon>
    </lineage>
</organism>
<dbReference type="eggNOG" id="KOG1426">
    <property type="taxonomic scope" value="Eukaryota"/>
</dbReference>
<dbReference type="eggNOG" id="KOG2242">
    <property type="taxonomic scope" value="Eukaryota"/>
</dbReference>
<dbReference type="SUPFAM" id="SSF49899">
    <property type="entry name" value="Concanavalin A-like lectins/glucanases"/>
    <property type="match status" value="3"/>
</dbReference>
<dbReference type="OrthoDB" id="239701at2759"/>
<feature type="active site" description="Glycyl thioester intermediate" evidence="2">
    <location>
        <position position="3895"/>
    </location>
</feature>
<dbReference type="SUPFAM" id="SSF159034">
    <property type="entry name" value="Mib/herc2 domain-like"/>
    <property type="match status" value="1"/>
</dbReference>
<dbReference type="Gene3D" id="2.30.30.40">
    <property type="entry name" value="SH3 Domains"/>
    <property type="match status" value="1"/>
</dbReference>
<keyword evidence="7" id="KW-1185">Reference proteome</keyword>
<dbReference type="EMBL" id="JH767144">
    <property type="protein sequence ID" value="EQC37606.1"/>
    <property type="molecule type" value="Genomic_DNA"/>
</dbReference>
<dbReference type="Gene3D" id="3.30.2410.10">
    <property type="entry name" value="Hect, E3 ligase catalytic domain"/>
    <property type="match status" value="1"/>
</dbReference>
<dbReference type="RefSeq" id="XP_008609126.1">
    <property type="nucleotide sequence ID" value="XM_008610904.1"/>
</dbReference>
<dbReference type="GeneID" id="19945927"/>
<dbReference type="SMART" id="SM00119">
    <property type="entry name" value="HECTc"/>
    <property type="match status" value="1"/>
</dbReference>
<dbReference type="InterPro" id="IPR000569">
    <property type="entry name" value="HECT_dom"/>
</dbReference>
<dbReference type="Pfam" id="PF06701">
    <property type="entry name" value="MIB_HERC2"/>
    <property type="match status" value="1"/>
</dbReference>
<dbReference type="GO" id="GO:0046872">
    <property type="term" value="F:metal ion binding"/>
    <property type="evidence" value="ECO:0007669"/>
    <property type="project" value="InterPro"/>
</dbReference>
<evidence type="ECO:0000259" key="4">
    <source>
        <dbReference type="PROSITE" id="PS50237"/>
    </source>
</evidence>
<dbReference type="PANTHER" id="PTHR46654">
    <property type="entry name" value="E3 UBIQUITIN-PROTEIN LIGASE HECTD3"/>
    <property type="match status" value="1"/>
</dbReference>
<evidence type="ECO:0000256" key="2">
    <source>
        <dbReference type="PROSITE-ProRule" id="PRU00104"/>
    </source>
</evidence>
<proteinExistence type="predicted"/>
<dbReference type="SMART" id="SM00449">
    <property type="entry name" value="SPRY"/>
    <property type="match status" value="1"/>
</dbReference>
<dbReference type="InterPro" id="IPR037252">
    <property type="entry name" value="Mib_Herc2_sf"/>
</dbReference>
<dbReference type="STRING" id="1156394.T0QSD1"/>
<feature type="domain" description="HECT" evidence="4">
    <location>
        <begin position="3600"/>
        <end position="3932"/>
    </location>
</feature>
<dbReference type="PROSITE" id="PS50237">
    <property type="entry name" value="HECT"/>
    <property type="match status" value="1"/>
</dbReference>
<evidence type="ECO:0000259" key="3">
    <source>
        <dbReference type="PROSITE" id="PS50188"/>
    </source>
</evidence>
<dbReference type="InterPro" id="IPR043136">
    <property type="entry name" value="B30.2/SPRY_sf"/>
</dbReference>
<dbReference type="PROSITE" id="PS50188">
    <property type="entry name" value="B302_SPRY"/>
    <property type="match status" value="1"/>
</dbReference>
<dbReference type="GO" id="GO:0004842">
    <property type="term" value="F:ubiquitin-protein transferase activity"/>
    <property type="evidence" value="ECO:0007669"/>
    <property type="project" value="InterPro"/>
</dbReference>
<dbReference type="InterPro" id="IPR042469">
    <property type="entry name" value="HECTD3"/>
</dbReference>
<dbReference type="GO" id="GO:0016567">
    <property type="term" value="P:protein ubiquitination"/>
    <property type="evidence" value="ECO:0007669"/>
    <property type="project" value="InterPro"/>
</dbReference>
<feature type="domain" description="B30.2/SPRY" evidence="3">
    <location>
        <begin position="3140"/>
        <end position="3340"/>
    </location>
</feature>
<evidence type="ECO:0000313" key="7">
    <source>
        <dbReference type="Proteomes" id="UP000030762"/>
    </source>
</evidence>
<dbReference type="InterPro" id="IPR035983">
    <property type="entry name" value="Hect_E3_ubiquitin_ligase"/>
</dbReference>
<sequence>MASMSFADSPFVMLPTSADAWASAQLPPEVLRDGELLAQAYLAHLTDEAPADRSTLLEAYEQLKAQRVQAPSTGTFAGDDLDRLRLFAFPTQPRSFQESFDAVTPSAVLREAALTTPSPATIDQALEAFQTRFCLKKTMAQLGRAMTPDVTSIETPSPYLVSAHDQSVFPEKLFSLSSSRFQLDMLAYFRLKEPALFASGMHTIVGSILDCPPLSLCAIRPHSAEAALLAAHVAFGAQLLNDAAGDPIATGYALSLLLALGESSGHLQPLLVATSYLLRPANASVVAALPTDQSAHLDAILRRLDAYKVQFELSLVVADAVLKSVHVLDDDAPNDNDKIFSTLATDGKYVYGWSTGHGLQKVGSGYHGAVAGKVYAHAPASSVAEILFASDDDSIHWSDYTVSLLAAGDSVYLGVARKRPTDDDPSTTPALTLWALDASTLTPTARVDVATTATTVFTDGHSLFTAAVHGAELVLERLVRTEGFAVATTWHVALSADAQAFFRKSSDAMYYTNGHAVVVTQRGSPMPSLQLQLESDAPQVVLSHHDADVDACALVFDARNNVVWRAMHDHDGNILVSHQNHGLHVAPPPVVSPTPSAVAHRVVAHLSRVLDAYAGDTTYRARHVPFLVDLSPKTFELLLILVAETTEASVLETALRLLLRNVQHWHADQTRSQDVGALVGASGLVAILQRLVDAAPTPSVLTAAQALSVATLELSHPTLTSQWTYALSLLSAAVHGTLPVSQQPALHLVLAQLTSHPKMQAFAKEGIVTSSAWSSLLDLVAHQSQASPESFAYSLTAPLTSLVVASCHAAVGAYANAWLDLDGLVTLARQLLDTAARMCDHTSTPSKELEAGVVGQAVGVVVAFVQAALETTAPPGLATIDAYVASIAALVPKLSALTATEDETPARTLQVTDAVGTLESAHPNVANTQINTSFVLPGASTMTISFDPRSATEGYYNSITFYTDESCAAYHGEERYYGHGDSTMFPGIGSTPPLQIPTNKCFVVFRTMENAGTFFGYRFTAVAKDTRHVVSLSVPRHLLSALSATLGSIATKAWSTWSPTEASEVEHESLLQTPLFRGGLRAESPVAFLHELIELPEGSPAETVAKLLKAKTIQDQGAVPYINRAVRAVAAALLHHNGVTMDAIALSQGLRSDASAALLKAWRNAQKMRHWLHLGDAKPATESKPTLKRQPSAYAGASDEALQVLCANVVARARFLLTLEPATLLEDDGSATKRRWGALAKLARSHTPDANASLMTKWHALIDEAKAATDLKALLSYRKSAAGRDPTAKTTTELVLGFVQSDASVADVSSTIAVRNARALLRGVGLDALHAVVATKTGVSPAVVLDQFASTLQASAAPTVQLTRSLEGSDVLGRVRVRSAFSAVVGRLASALTPPSDEALLVASLKLLAMDFEPRDVEYLTPDLVTLVFDLLLSLRPTVRHAAQATIRLWCDCFLGADVARSSPLTPLLVSLLQNYTALATSTLLAADADRRPMHLARGMHHVPLELVAHNVFALHFALFCEALPIRLLKMGDRVTRGPQWNLFGDDALGMGVVGTVAKLDGTAAAVQWRTGDGVLGESGEASATTKFFHYSDAAQEIVPLDRDASGLVCAFENETTEVCRLHINLAGCFELQIGADVVATSGAPVPASLWHRVVVTRQESSLQVLLNDDVVLSHVLHDAALSVVFGQTRLLQQKPAAAFVSMHADTPPSTEAPKDGELDVGLHLMSTLLSTATSAPQVLKPQSTLQHVVQLAYAAQSPVAIRVAALHVLSSLPDVATVAPALAAVVASSDVLGYTLSVLGTLLYPDSKAETPAFCLADHDALWLASAYARFARLYAAQTALLPELADGIVKSLRCLERFGEAHEHEKRAVLASMALLGGLHDTLVLGGTVKYKALGDPKSIVRGVCIALDLMQSTACVLPEGDHAKLEYVLLDDVAADATPPVHDDVTPLIAALDAPLLLQGLHALLSMRCELPLWVLDVRARALKALERIGLGIGGVEALVPQWLALARAPPAGQMPPSKRQTLTFQSGHPYANSIDVYQTICVEGATGLRVTFDERCRTEHDYDYVKFYKDDSYNEIWGETQYTGRDGSENWAGFGGRPPLEIPTNKCVLYWHTDGSGNDWGWLVQIEAIFDKKEAKTSAASSSSWSLDQLQQRAFHLSDLLHQHNVSPNTLAPALPAPIDDTLPETWQVSPKYFYPAASTAYMAAIDVTLHASPDVTSDVVTVVPKHGPLTLLASDGRWVHVATEDADGWTQARDDDTFYVLPATAPLARTNTSMLNAVAEPYVIGPVTGLLKPSADDDMGADELEAHFVLKTKPSDKTLVPLALGDVLHNLSAQYARKCLQAVCLATTDGVSAPVFLELCDLFVFERDPERPDAKFAAQLRHLARQHESFRCDVVARSVRQLDAAVAQLPTSSVVNYVHIEKTPPLGQRRVHFPGASRLRIVFREDDTNVTNPDDALRFYHPNGTLLGQYTGAKDSGVWPGIGSVPPLEVDGDTLIFVNYVPSFADTGSHAFKVYAEGFYLTPEDPPVFDASVLEGRIRLCCWVLQVLAESDLLLASLVANATLVTTLELLGHVYQLLPPSHQVRVLDALCGLLRSKVSATRLLQALSTAQIQALHAFVHTKLLLRHDIDKHYGDDRSPLMHRLVQCALAWDTQLASYLQTLAVDDDVRWLTPDGTGATTVTAAATEPPTLVQTTRGYVSGLHTWEITVHGCVDVGVATDGVVAASVPATDADVVSVELDIAHQVVTFRRNRALVCRNELPSSMQPWFPAVLLAAPGDAATIRARSLLADAISLDHVDPWYADVRSAMAMVDTVAAGTPSSAVALTPSSDVVHVPGAKTLQLVPQTDSGAHVPGGVTVVDALGATTTFSATDLHAAVPSPASALPLYTKVVRGSDWQYGDEDGGAGNAGVVVGTAPWNGVPDAGVRIFWRKTAFQGLYRHNYLGTFDVLPLSPLTKAIVAGPSLTIAPTSPTPSMALDGRHEIVLSDLPSLHDECTLQFWLRVTPIDSDRTRQCIFQLGAADDAWHLRLELNAKRQLVLGMASAKLEGPTLPEATWIRIEVGTCGSLLALHVDGALSSHERFGEKLDWRDAGASTLVFGRPFAGPTPSDAFVGHVAAIHVYDAPLHLKSYAAANVFSDVWETNGMAPLPPPSFDALLAQAAETTEDVPPEATLLAQLETRNAGTSFPSLRPKGVGITEASAHTKIYYEMTLLDGNANQIGWSFGDVTFTGCGTSTTGVGDVEHSYAIDLNRMVLWHGDKQEIDVVAWTAGDVLGVLLDTEACVMTFSVNGVLLQDVSFQRDDDDDESWLSHGPVYPSVSLSTNEGVLWNIGHLPFRHCPESYVSVLTAADAPTDRIAFEIFDLERQAWHDVGFWHRVQPGCRPRLVGTCLSSIDACDVPSPIYPIGDLHIVPASATLGVLPSDASPAELAELVRYINQLCASKGWTKRELLDLGWANVAPKSDDELVKWPLLHQSAASLPTHFALLQALNLRMDAHLLLYVGVEYTGGAHVPALLHSLMACRDYMYGLVKQGLWDREMAATAIPGTSKTLVLNRPKAARHLGGGLNPFALFLQAHQGLKSYKPAEFCASSRLYTVTFLGENAIDVGGPYRETFSQFAAELQSAQLPLLLPTPNHVHNVGNNRDAYVLHPTVSPSLLIFLGKLLGVAMRSKEYLALNLSQVVWKLLTHETLTIDDLEAIDSLVVSSMNSIRRIDSDGVDANSFEDVIQETFATLSTDNRTVPIVPGGDAIAVTFENRGAFADGVETYRLHEFDAAAKFLREGLGLVVPLQVLRLFSWREVEMMVCGSPAIDMDLLKECTEYSCCEPTDAHVKWFWEVLCDDFSEESKRMFLKFTWGRIRLPRSKAEFGQLFKLQNNARDPPDTYLPVSHTCFFSLELPKYSSKAILTQRLMYAIYNCHAIDGDGDALAANQLGWED</sequence>
<dbReference type="PROSITE" id="PS51416">
    <property type="entry name" value="MIB_HERC2"/>
    <property type="match status" value="1"/>
</dbReference>
<dbReference type="Gene3D" id="3.90.1750.10">
    <property type="entry name" value="Hect, E3 ligase catalytic domains"/>
    <property type="match status" value="1"/>
</dbReference>
<dbReference type="Gene3D" id="2.60.120.920">
    <property type="match status" value="1"/>
</dbReference>
<dbReference type="SUPFAM" id="SSF56204">
    <property type="entry name" value="Hect, E3 ligase catalytic domain"/>
    <property type="match status" value="1"/>
</dbReference>
<reference evidence="6 7" key="1">
    <citation type="submission" date="2012-04" db="EMBL/GenBank/DDBJ databases">
        <title>The Genome Sequence of Saprolegnia declina VS20.</title>
        <authorList>
            <consortium name="The Broad Institute Genome Sequencing Platform"/>
            <person name="Russ C."/>
            <person name="Nusbaum C."/>
            <person name="Tyler B."/>
            <person name="van West P."/>
            <person name="Dieguez-Uribeondo J."/>
            <person name="de Bruijn I."/>
            <person name="Tripathy S."/>
            <person name="Jiang R."/>
            <person name="Young S.K."/>
            <person name="Zeng Q."/>
            <person name="Gargeya S."/>
            <person name="Fitzgerald M."/>
            <person name="Haas B."/>
            <person name="Abouelleil A."/>
            <person name="Alvarado L."/>
            <person name="Arachchi H.M."/>
            <person name="Berlin A."/>
            <person name="Chapman S.B."/>
            <person name="Goldberg J."/>
            <person name="Griggs A."/>
            <person name="Gujja S."/>
            <person name="Hansen M."/>
            <person name="Howarth C."/>
            <person name="Imamovic A."/>
            <person name="Larimer J."/>
            <person name="McCowen C."/>
            <person name="Montmayeur A."/>
            <person name="Murphy C."/>
            <person name="Neiman D."/>
            <person name="Pearson M."/>
            <person name="Priest M."/>
            <person name="Roberts A."/>
            <person name="Saif S."/>
            <person name="Shea T."/>
            <person name="Sisk P."/>
            <person name="Sykes S."/>
            <person name="Wortman J."/>
            <person name="Nusbaum C."/>
            <person name="Birren B."/>
        </authorList>
    </citation>
    <scope>NUCLEOTIDE SEQUENCE [LARGE SCALE GENOMIC DNA]</scope>
    <source>
        <strain evidence="6 7">VS20</strain>
    </source>
</reference>
<dbReference type="InterPro" id="IPR013320">
    <property type="entry name" value="ConA-like_dom_sf"/>
</dbReference>
<dbReference type="Pfam" id="PF00622">
    <property type="entry name" value="SPRY"/>
    <property type="match status" value="1"/>
</dbReference>
<dbReference type="CDD" id="cd11709">
    <property type="entry name" value="SPRY"/>
    <property type="match status" value="1"/>
</dbReference>